<evidence type="ECO:0000259" key="1">
    <source>
        <dbReference type="SMART" id="SM01321"/>
    </source>
</evidence>
<dbReference type="PANTHER" id="PTHR34322:SF2">
    <property type="entry name" value="TRANSPOSASE IS200-LIKE DOMAIN-CONTAINING PROTEIN"/>
    <property type="match status" value="1"/>
</dbReference>
<name>A0A2N3LJ62_9BACI</name>
<organism evidence="2 3">
    <name type="scientific">Heyndrickxia camelliae</name>
    <dbReference type="NCBI Taxonomy" id="1707093"/>
    <lineage>
        <taxon>Bacteria</taxon>
        <taxon>Bacillati</taxon>
        <taxon>Bacillota</taxon>
        <taxon>Bacilli</taxon>
        <taxon>Bacillales</taxon>
        <taxon>Bacillaceae</taxon>
        <taxon>Heyndrickxia</taxon>
    </lineage>
</organism>
<dbReference type="GO" id="GO:0006313">
    <property type="term" value="P:DNA transposition"/>
    <property type="evidence" value="ECO:0007669"/>
    <property type="project" value="InterPro"/>
</dbReference>
<dbReference type="GO" id="GO:0003677">
    <property type="term" value="F:DNA binding"/>
    <property type="evidence" value="ECO:0007669"/>
    <property type="project" value="InterPro"/>
</dbReference>
<dbReference type="AlphaFoldDB" id="A0A2N3LJ62"/>
<dbReference type="OrthoDB" id="9788881at2"/>
<dbReference type="RefSeq" id="WP_101354692.1">
    <property type="nucleotide sequence ID" value="NZ_PIQO01000009.1"/>
</dbReference>
<dbReference type="PANTHER" id="PTHR34322">
    <property type="entry name" value="TRANSPOSASE, Y1_TNP DOMAIN-CONTAINING"/>
    <property type="match status" value="1"/>
</dbReference>
<keyword evidence="3" id="KW-1185">Reference proteome</keyword>
<dbReference type="EMBL" id="PIQO01000009">
    <property type="protein sequence ID" value="PKR84668.1"/>
    <property type="molecule type" value="Genomic_DNA"/>
</dbReference>
<dbReference type="Gene3D" id="3.30.70.1290">
    <property type="entry name" value="Transposase IS200-like"/>
    <property type="match status" value="1"/>
</dbReference>
<dbReference type="SUPFAM" id="SSF143422">
    <property type="entry name" value="Transposase IS200-like"/>
    <property type="match status" value="1"/>
</dbReference>
<feature type="domain" description="Transposase IS200-like" evidence="1">
    <location>
        <begin position="9"/>
        <end position="123"/>
    </location>
</feature>
<evidence type="ECO:0000313" key="2">
    <source>
        <dbReference type="EMBL" id="PKR84668.1"/>
    </source>
</evidence>
<dbReference type="Proteomes" id="UP000233440">
    <property type="component" value="Unassembled WGS sequence"/>
</dbReference>
<reference evidence="2 3" key="1">
    <citation type="submission" date="2017-11" db="EMBL/GenBank/DDBJ databases">
        <title>Bacillus camelliae sp. nov., isolated from pu'er tea.</title>
        <authorList>
            <person name="Niu L."/>
        </authorList>
    </citation>
    <scope>NUCLEOTIDE SEQUENCE [LARGE SCALE GENOMIC DNA]</scope>
    <source>
        <strain evidence="2 3">7578-1</strain>
    </source>
</reference>
<gene>
    <name evidence="2" type="ORF">CWO92_13240</name>
</gene>
<protein>
    <submittedName>
        <fullName evidence="2">Transposase</fullName>
    </submittedName>
</protein>
<dbReference type="Pfam" id="PF01797">
    <property type="entry name" value="Y1_Tnp"/>
    <property type="match status" value="1"/>
</dbReference>
<accession>A0A2N3LJ62</accession>
<proteinExistence type="predicted"/>
<evidence type="ECO:0000313" key="3">
    <source>
        <dbReference type="Proteomes" id="UP000233440"/>
    </source>
</evidence>
<comment type="caution">
    <text evidence="2">The sequence shown here is derived from an EMBL/GenBank/DDBJ whole genome shotgun (WGS) entry which is preliminary data.</text>
</comment>
<dbReference type="InterPro" id="IPR036515">
    <property type="entry name" value="Transposase_17_sf"/>
</dbReference>
<dbReference type="InterPro" id="IPR002686">
    <property type="entry name" value="Transposase_17"/>
</dbReference>
<dbReference type="GO" id="GO:0004803">
    <property type="term" value="F:transposase activity"/>
    <property type="evidence" value="ECO:0007669"/>
    <property type="project" value="InterPro"/>
</dbReference>
<sequence length="205" mass="24587">MVRKRRFWAPGAKYHITSRGIRKMDLFLDDHDRLKYLDFLTKVKQQYPFQLYAYCLMTNHIHLQLKTIQHSPSEIMNYLHSQYAKYFNNRYNYTGHVFESRYGAELIDTPEYELEVNKYIHLNPLRANIVKHPEDYPWSSYRTYLFSEKNPLITTEQIFSYFHSPLDENYQCYLNTNYSKLTFFPNGKLNTAITDAEPPYSSTNG</sequence>
<dbReference type="SMART" id="SM01321">
    <property type="entry name" value="Y1_Tnp"/>
    <property type="match status" value="1"/>
</dbReference>